<feature type="transmembrane region" description="Helical" evidence="19">
    <location>
        <begin position="192"/>
        <end position="223"/>
    </location>
</feature>
<keyword evidence="12 19" id="KW-1133">Transmembrane helix</keyword>
<evidence type="ECO:0000256" key="7">
    <source>
        <dbReference type="ARBA" id="ARBA00022475"/>
    </source>
</evidence>
<evidence type="ECO:0000256" key="15">
    <source>
        <dbReference type="ARBA" id="ARBA00032605"/>
    </source>
</evidence>
<dbReference type="GO" id="GO:0009236">
    <property type="term" value="P:cobalamin biosynthetic process"/>
    <property type="evidence" value="ECO:0007669"/>
    <property type="project" value="UniProtKB-UniRule"/>
</dbReference>
<organism evidence="20 21">
    <name type="scientific">Clostridium disporicum</name>
    <dbReference type="NCBI Taxonomy" id="84024"/>
    <lineage>
        <taxon>Bacteria</taxon>
        <taxon>Bacillati</taxon>
        <taxon>Bacillota</taxon>
        <taxon>Clostridia</taxon>
        <taxon>Eubacteriales</taxon>
        <taxon>Clostridiaceae</taxon>
        <taxon>Clostridium</taxon>
    </lineage>
</organism>
<dbReference type="OrthoDB" id="9794626at2"/>
<protein>
    <recommendedName>
        <fullName evidence="6 19">Adenosylcobinamide-GDP ribazoletransferase</fullName>
        <ecNumber evidence="5 19">2.7.8.26</ecNumber>
    </recommendedName>
    <alternativeName>
        <fullName evidence="16 19">Cobalamin synthase</fullName>
    </alternativeName>
    <alternativeName>
        <fullName evidence="15 19">Cobalamin-5'-phosphate synthase</fullName>
    </alternativeName>
</protein>
<gene>
    <name evidence="19 20" type="primary">cobS</name>
    <name evidence="20" type="ORF">ERS852470_02391</name>
</gene>
<dbReference type="Proteomes" id="UP000095558">
    <property type="component" value="Unassembled WGS sequence"/>
</dbReference>
<dbReference type="GO" id="GO:0005886">
    <property type="term" value="C:plasma membrane"/>
    <property type="evidence" value="ECO:0007669"/>
    <property type="project" value="UniProtKB-SubCell"/>
</dbReference>
<keyword evidence="10 19" id="KW-0812">Transmembrane</keyword>
<evidence type="ECO:0000256" key="12">
    <source>
        <dbReference type="ARBA" id="ARBA00022989"/>
    </source>
</evidence>
<proteinExistence type="inferred from homology"/>
<comment type="subcellular location">
    <subcellularLocation>
        <location evidence="2 19">Cell membrane</location>
        <topology evidence="2 19">Multi-pass membrane protein</topology>
    </subcellularLocation>
</comment>
<keyword evidence="11 19" id="KW-0460">Magnesium</keyword>
<evidence type="ECO:0000256" key="19">
    <source>
        <dbReference type="HAMAP-Rule" id="MF_00719"/>
    </source>
</evidence>
<evidence type="ECO:0000256" key="18">
    <source>
        <dbReference type="ARBA" id="ARBA00049504"/>
    </source>
</evidence>
<dbReference type="PANTHER" id="PTHR34148">
    <property type="entry name" value="ADENOSYLCOBINAMIDE-GDP RIBAZOLETRANSFERASE"/>
    <property type="match status" value="1"/>
</dbReference>
<keyword evidence="9 19" id="KW-0808">Transferase</keyword>
<evidence type="ECO:0000256" key="13">
    <source>
        <dbReference type="ARBA" id="ARBA00023136"/>
    </source>
</evidence>
<dbReference type="InterPro" id="IPR003805">
    <property type="entry name" value="CobS"/>
</dbReference>
<name>A0A174F566_9CLOT</name>
<evidence type="ECO:0000256" key="1">
    <source>
        <dbReference type="ARBA" id="ARBA00001946"/>
    </source>
</evidence>
<keyword evidence="7 19" id="KW-1003">Cell membrane</keyword>
<comment type="function">
    <text evidence="14 19">Joins adenosylcobinamide-GDP and alpha-ribazole to generate adenosylcobalamin (Ado-cobalamin). Also synthesizes adenosylcobalamin 5'-phosphate from adenosylcobinamide-GDP and alpha-ribazole 5'-phosphate.</text>
</comment>
<comment type="catalytic activity">
    <reaction evidence="17 19">
        <text>alpha-ribazole + adenosylcob(III)inamide-GDP = adenosylcob(III)alamin + GMP + H(+)</text>
        <dbReference type="Rhea" id="RHEA:16049"/>
        <dbReference type="ChEBI" id="CHEBI:10329"/>
        <dbReference type="ChEBI" id="CHEBI:15378"/>
        <dbReference type="ChEBI" id="CHEBI:18408"/>
        <dbReference type="ChEBI" id="CHEBI:58115"/>
        <dbReference type="ChEBI" id="CHEBI:60487"/>
        <dbReference type="EC" id="2.7.8.26"/>
    </reaction>
</comment>
<dbReference type="UniPathway" id="UPA00148">
    <property type="reaction ID" value="UER00238"/>
</dbReference>
<evidence type="ECO:0000256" key="4">
    <source>
        <dbReference type="ARBA" id="ARBA00010561"/>
    </source>
</evidence>
<accession>A0A174F566</accession>
<evidence type="ECO:0000256" key="2">
    <source>
        <dbReference type="ARBA" id="ARBA00004651"/>
    </source>
</evidence>
<feature type="transmembrane region" description="Helical" evidence="19">
    <location>
        <begin position="243"/>
        <end position="260"/>
    </location>
</feature>
<dbReference type="PANTHER" id="PTHR34148:SF1">
    <property type="entry name" value="ADENOSYLCOBINAMIDE-GDP RIBAZOLETRANSFERASE"/>
    <property type="match status" value="1"/>
</dbReference>
<evidence type="ECO:0000313" key="20">
    <source>
        <dbReference type="EMBL" id="CUO45492.1"/>
    </source>
</evidence>
<feature type="transmembrane region" description="Helical" evidence="19">
    <location>
        <begin position="35"/>
        <end position="51"/>
    </location>
</feature>
<evidence type="ECO:0000256" key="10">
    <source>
        <dbReference type="ARBA" id="ARBA00022692"/>
    </source>
</evidence>
<evidence type="ECO:0000256" key="8">
    <source>
        <dbReference type="ARBA" id="ARBA00022573"/>
    </source>
</evidence>
<comment type="catalytic activity">
    <reaction evidence="18 19">
        <text>alpha-ribazole 5'-phosphate + adenosylcob(III)inamide-GDP = adenosylcob(III)alamin 5'-phosphate + GMP + H(+)</text>
        <dbReference type="Rhea" id="RHEA:23560"/>
        <dbReference type="ChEBI" id="CHEBI:15378"/>
        <dbReference type="ChEBI" id="CHEBI:57918"/>
        <dbReference type="ChEBI" id="CHEBI:58115"/>
        <dbReference type="ChEBI" id="CHEBI:60487"/>
        <dbReference type="ChEBI" id="CHEBI:60493"/>
        <dbReference type="EC" id="2.7.8.26"/>
    </reaction>
</comment>
<evidence type="ECO:0000256" key="14">
    <source>
        <dbReference type="ARBA" id="ARBA00025228"/>
    </source>
</evidence>
<evidence type="ECO:0000256" key="9">
    <source>
        <dbReference type="ARBA" id="ARBA00022679"/>
    </source>
</evidence>
<dbReference type="Pfam" id="PF02654">
    <property type="entry name" value="CobS"/>
    <property type="match status" value="1"/>
</dbReference>
<keyword evidence="13 19" id="KW-0472">Membrane</keyword>
<evidence type="ECO:0000256" key="3">
    <source>
        <dbReference type="ARBA" id="ARBA00004663"/>
    </source>
</evidence>
<dbReference type="EC" id="2.7.8.26" evidence="5 19"/>
<comment type="pathway">
    <text evidence="3 19">Cofactor biosynthesis; adenosylcobalamin biosynthesis; adenosylcobalamin from cob(II)yrinate a,c-diamide: step 7/7.</text>
</comment>
<evidence type="ECO:0000256" key="5">
    <source>
        <dbReference type="ARBA" id="ARBA00013200"/>
    </source>
</evidence>
<dbReference type="GO" id="GO:0051073">
    <property type="term" value="F:adenosylcobinamide-GDP ribazoletransferase activity"/>
    <property type="evidence" value="ECO:0007669"/>
    <property type="project" value="UniProtKB-UniRule"/>
</dbReference>
<sequence>MKKYFKGFLMAISMFTIIPLPKYEWDDEGGKNIMKFYPVIGLIVGVIWYGVFRILNLLGASIMVTTAVTLITPFILTGMLHLDGYMDVCDALLSRRDKQEKLRILKDPHTGAFAVISVIMLFILNFSTLHTVISNNINESTINNFNGSSVGLILIPIISRSLMGYLLLSKESMKASSLGAFFKQGTGKADKVVLLSGLIIASLISVFIFGIYGLIMILGMILISVFLVNNAAKEFDGMSGDSAGYGLVIAEAIGVLVLSFI</sequence>
<dbReference type="GO" id="GO:0008818">
    <property type="term" value="F:cobalamin 5'-phosphate synthase activity"/>
    <property type="evidence" value="ECO:0007669"/>
    <property type="project" value="UniProtKB-UniRule"/>
</dbReference>
<comment type="similarity">
    <text evidence="4 19">Belongs to the CobS family.</text>
</comment>
<evidence type="ECO:0000256" key="17">
    <source>
        <dbReference type="ARBA" id="ARBA00048623"/>
    </source>
</evidence>
<dbReference type="RefSeq" id="WP_055277140.1">
    <property type="nucleotide sequence ID" value="NZ_CYZV01000025.1"/>
</dbReference>
<feature type="transmembrane region" description="Helical" evidence="19">
    <location>
        <begin position="145"/>
        <end position="168"/>
    </location>
</feature>
<evidence type="ECO:0000256" key="16">
    <source>
        <dbReference type="ARBA" id="ARBA00032853"/>
    </source>
</evidence>
<evidence type="ECO:0000313" key="21">
    <source>
        <dbReference type="Proteomes" id="UP000095558"/>
    </source>
</evidence>
<dbReference type="HAMAP" id="MF_00719">
    <property type="entry name" value="CobS"/>
    <property type="match status" value="1"/>
</dbReference>
<dbReference type="AlphaFoldDB" id="A0A174F566"/>
<keyword evidence="8 19" id="KW-0169">Cobalamin biosynthesis</keyword>
<reference evidence="20 21" key="1">
    <citation type="submission" date="2015-09" db="EMBL/GenBank/DDBJ databases">
        <authorList>
            <consortium name="Pathogen Informatics"/>
        </authorList>
    </citation>
    <scope>NUCLEOTIDE SEQUENCE [LARGE SCALE GENOMIC DNA]</scope>
    <source>
        <strain evidence="20 21">2789STDY5834855</strain>
    </source>
</reference>
<evidence type="ECO:0000256" key="6">
    <source>
        <dbReference type="ARBA" id="ARBA00015850"/>
    </source>
</evidence>
<feature type="transmembrane region" description="Helical" evidence="19">
    <location>
        <begin position="57"/>
        <end position="76"/>
    </location>
</feature>
<evidence type="ECO:0000256" key="11">
    <source>
        <dbReference type="ARBA" id="ARBA00022842"/>
    </source>
</evidence>
<dbReference type="EMBL" id="CYZV01000025">
    <property type="protein sequence ID" value="CUO45492.1"/>
    <property type="molecule type" value="Genomic_DNA"/>
</dbReference>
<feature type="transmembrane region" description="Helical" evidence="19">
    <location>
        <begin position="111"/>
        <end position="133"/>
    </location>
</feature>
<comment type="cofactor">
    <cofactor evidence="1 19">
        <name>Mg(2+)</name>
        <dbReference type="ChEBI" id="CHEBI:18420"/>
    </cofactor>
</comment>